<dbReference type="KEGG" id="hhe:HH_0086"/>
<protein>
    <recommendedName>
        <fullName evidence="3">VOC domain-containing protein</fullName>
    </recommendedName>
</protein>
<dbReference type="eggNOG" id="COG0346">
    <property type="taxonomic scope" value="Bacteria"/>
</dbReference>
<dbReference type="SUPFAM" id="SSF54593">
    <property type="entry name" value="Glyoxalase/Bleomycin resistance protein/Dihydroxybiphenyl dioxygenase"/>
    <property type="match status" value="1"/>
</dbReference>
<dbReference type="Proteomes" id="UP000002495">
    <property type="component" value="Chromosome"/>
</dbReference>
<dbReference type="AlphaFoldDB" id="Q7VK06"/>
<evidence type="ECO:0000313" key="2">
    <source>
        <dbReference type="Proteomes" id="UP000002495"/>
    </source>
</evidence>
<sequence>MIRLPIHHIGIASADIHKELSIFKSLGFIKEDEFIDKMQGVKGIFVIPSDRALPQYRFELLENLHEEGPLTNYLKNKTKMYHIAYKSEDIQKDMQSLLIAGGGG</sequence>
<dbReference type="HOGENOM" id="CLU_2246238_0_0_7"/>
<proteinExistence type="predicted"/>
<evidence type="ECO:0008006" key="3">
    <source>
        <dbReference type="Google" id="ProtNLM"/>
    </source>
</evidence>
<organism evidence="1 2">
    <name type="scientific">Helicobacter hepaticus (strain ATCC 51449 / 3B1)</name>
    <dbReference type="NCBI Taxonomy" id="235279"/>
    <lineage>
        <taxon>Bacteria</taxon>
        <taxon>Pseudomonadati</taxon>
        <taxon>Campylobacterota</taxon>
        <taxon>Epsilonproteobacteria</taxon>
        <taxon>Campylobacterales</taxon>
        <taxon>Helicobacteraceae</taxon>
        <taxon>Helicobacter</taxon>
    </lineage>
</organism>
<dbReference type="Gene3D" id="3.10.180.10">
    <property type="entry name" value="2,3-Dihydroxybiphenyl 1,2-Dioxygenase, domain 1"/>
    <property type="match status" value="1"/>
</dbReference>
<dbReference type="InterPro" id="IPR029068">
    <property type="entry name" value="Glyas_Bleomycin-R_OHBP_Dase"/>
</dbReference>
<reference evidence="1 2" key="1">
    <citation type="journal article" date="2003" name="Proc. Natl. Acad. Sci. U.S.A.">
        <title>The complete genome sequence of the carcinogenic bacterium Helicobacter hepaticus.</title>
        <authorList>
            <person name="Suerbaum S."/>
            <person name="Josenhans C."/>
            <person name="Sterzenbach T."/>
            <person name="Drescher B."/>
            <person name="Brandt P."/>
            <person name="Bell M."/>
            <person name="Droege M."/>
            <person name="Fartmann B."/>
            <person name="Fischer H.-P."/>
            <person name="Ge Z."/>
            <person name="Hoerster A."/>
            <person name="Holland R."/>
            <person name="Klein K."/>
            <person name="Koenig J."/>
            <person name="Macko L."/>
            <person name="Mendz G.L."/>
            <person name="Nyakatura G."/>
            <person name="Schauer D.B."/>
            <person name="Shen Z."/>
            <person name="Weber J."/>
            <person name="Frosch M."/>
            <person name="Fox J.G."/>
        </authorList>
    </citation>
    <scope>NUCLEOTIDE SEQUENCE [LARGE SCALE GENOMIC DNA]</scope>
    <source>
        <strain evidence="2">ATCC 51449 / 3B1</strain>
    </source>
</reference>
<gene>
    <name evidence="1" type="ordered locus">HH_0086</name>
</gene>
<dbReference type="Pfam" id="PF13669">
    <property type="entry name" value="Glyoxalase_4"/>
    <property type="match status" value="1"/>
</dbReference>
<keyword evidence="2" id="KW-1185">Reference proteome</keyword>
<accession>Q7VK06</accession>
<dbReference type="EMBL" id="AE017125">
    <property type="protein sequence ID" value="AAP76683.1"/>
    <property type="molecule type" value="Genomic_DNA"/>
</dbReference>
<dbReference type="STRING" id="235279.HH_0086"/>
<evidence type="ECO:0000313" key="1">
    <source>
        <dbReference type="EMBL" id="AAP76683.1"/>
    </source>
</evidence>
<name>Q7VK06_HELHP</name>